<dbReference type="EMBL" id="KZ679128">
    <property type="protein sequence ID" value="PTB79266.1"/>
    <property type="molecule type" value="Genomic_DNA"/>
</dbReference>
<name>A0A2T4CCJ7_TRILO</name>
<proteinExistence type="predicted"/>
<evidence type="ECO:0000313" key="1">
    <source>
        <dbReference type="EMBL" id="PTB79266.1"/>
    </source>
</evidence>
<accession>A0A2T4CCJ7</accession>
<dbReference type="Proteomes" id="UP000240760">
    <property type="component" value="Unassembled WGS sequence"/>
</dbReference>
<protein>
    <submittedName>
        <fullName evidence="1">Uncharacterized protein</fullName>
    </submittedName>
</protein>
<evidence type="ECO:0000313" key="2">
    <source>
        <dbReference type="Proteomes" id="UP000240760"/>
    </source>
</evidence>
<keyword evidence="2" id="KW-1185">Reference proteome</keyword>
<dbReference type="AlphaFoldDB" id="A0A2T4CCJ7"/>
<reference evidence="1 2" key="1">
    <citation type="submission" date="2016-07" db="EMBL/GenBank/DDBJ databases">
        <title>Multiple horizontal gene transfer events from other fungi enriched the ability of initially mycotrophic Trichoderma (Ascomycota) to feed on dead plant biomass.</title>
        <authorList>
            <consortium name="DOE Joint Genome Institute"/>
            <person name="Aerts A."/>
            <person name="Atanasova L."/>
            <person name="Chenthamara K."/>
            <person name="Zhang J."/>
            <person name="Grujic M."/>
            <person name="Henrissat B."/>
            <person name="Kuo A."/>
            <person name="Salamov A."/>
            <person name="Lipzen A."/>
            <person name="Labutti K."/>
            <person name="Barry K."/>
            <person name="Miao Y."/>
            <person name="Rahimi M.J."/>
            <person name="Shen Q."/>
            <person name="Grigoriev I.V."/>
            <person name="Kubicek C.P."/>
            <person name="Druzhinina I.S."/>
        </authorList>
    </citation>
    <scope>NUCLEOTIDE SEQUENCE [LARGE SCALE GENOMIC DNA]</scope>
    <source>
        <strain evidence="1 2">ATCC 18648</strain>
    </source>
</reference>
<sequence>MVVSHLHQRTLPISRSPSKLAWLLGINISRQLGFKATNGHQRPPLLRASSCDLDVPMSVHRCSHGWAGCWAERSGCAVLRRHVFGSRNLCATNNLLAWCHISVVRKHHLRRETEANAVLGRFCGCALLRTSTSRIRQNKGIIRARLLAESMRNTVSRCGPSDSDSSTATSTML</sequence>
<organism evidence="1 2">
    <name type="scientific">Trichoderma longibrachiatum ATCC 18648</name>
    <dbReference type="NCBI Taxonomy" id="983965"/>
    <lineage>
        <taxon>Eukaryota</taxon>
        <taxon>Fungi</taxon>
        <taxon>Dikarya</taxon>
        <taxon>Ascomycota</taxon>
        <taxon>Pezizomycotina</taxon>
        <taxon>Sordariomycetes</taxon>
        <taxon>Hypocreomycetidae</taxon>
        <taxon>Hypocreales</taxon>
        <taxon>Hypocreaceae</taxon>
        <taxon>Trichoderma</taxon>
    </lineage>
</organism>
<gene>
    <name evidence="1" type="ORF">M440DRAFT_1164792</name>
</gene>